<dbReference type="OrthoDB" id="288590at2759"/>
<dbReference type="Proteomes" id="UP000796880">
    <property type="component" value="Unassembled WGS sequence"/>
</dbReference>
<dbReference type="InterPro" id="IPR044861">
    <property type="entry name" value="IPNS-like_FE2OG_OXY"/>
</dbReference>
<dbReference type="Gene3D" id="2.60.120.330">
    <property type="entry name" value="B-lactam Antibiotic, Isopenicillin N Synthase, Chain"/>
    <property type="match status" value="2"/>
</dbReference>
<dbReference type="Pfam" id="PF14226">
    <property type="entry name" value="DIOX_N"/>
    <property type="match status" value="1"/>
</dbReference>
<keyword evidence="4 5" id="KW-0408">Iron</keyword>
<dbReference type="GO" id="GO:0046872">
    <property type="term" value="F:metal ion binding"/>
    <property type="evidence" value="ECO:0007669"/>
    <property type="project" value="UniProtKB-KW"/>
</dbReference>
<gene>
    <name evidence="7" type="ORF">FNV43_RR11135</name>
</gene>
<keyword evidence="2 5" id="KW-0479">Metal-binding</keyword>
<dbReference type="InterPro" id="IPR050295">
    <property type="entry name" value="Plant_2OG-oxidoreductases"/>
</dbReference>
<dbReference type="PANTHER" id="PTHR47991">
    <property type="entry name" value="OXOGLUTARATE/IRON-DEPENDENT DIOXYGENASE"/>
    <property type="match status" value="1"/>
</dbReference>
<dbReference type="PROSITE" id="PS51471">
    <property type="entry name" value="FE2OG_OXY"/>
    <property type="match status" value="1"/>
</dbReference>
<reference evidence="7" key="1">
    <citation type="submission" date="2020-03" db="EMBL/GenBank/DDBJ databases">
        <title>A high-quality chromosome-level genome assembly of a woody plant with both climbing and erect habits, Rhamnella rubrinervis.</title>
        <authorList>
            <person name="Lu Z."/>
            <person name="Yang Y."/>
            <person name="Zhu X."/>
            <person name="Sun Y."/>
        </authorList>
    </citation>
    <scope>NUCLEOTIDE SEQUENCE</scope>
    <source>
        <strain evidence="7">BYM</strain>
        <tissue evidence="7">Leaf</tissue>
    </source>
</reference>
<dbReference type="GO" id="GO:0016491">
    <property type="term" value="F:oxidoreductase activity"/>
    <property type="evidence" value="ECO:0007669"/>
    <property type="project" value="UniProtKB-KW"/>
</dbReference>
<evidence type="ECO:0000259" key="6">
    <source>
        <dbReference type="PROSITE" id="PS51471"/>
    </source>
</evidence>
<sequence length="245" mass="27469">MLCVKQLVESGCLTTVPSKYVSRRSLEYSEGRFADQEVVIPIIDFSLLTCGNAEQRSKVIEDLGNTCREWGFFMVRTTYKGARVFDLIDEEKHEYAGRALFEPIRILQRSTRSGGSIAERNIKSLGLEETYIENIMDMKSGAHQLLVINMYPPCPQPDVAMGLPPHSDHGLLTLLTQNELSGLQVIHNGNWVSVNPFPTLFVITGDHMEILTNGKYKSVVHRALVNDKATRISVGTAHGPRLRRL</sequence>
<comment type="caution">
    <text evidence="7">The sequence shown here is derived from an EMBL/GenBank/DDBJ whole genome shotgun (WGS) entry which is preliminary data.</text>
</comment>
<evidence type="ECO:0000256" key="5">
    <source>
        <dbReference type="RuleBase" id="RU003682"/>
    </source>
</evidence>
<dbReference type="AlphaFoldDB" id="A0A8K0MHK6"/>
<dbReference type="InterPro" id="IPR026992">
    <property type="entry name" value="DIOX_N"/>
</dbReference>
<dbReference type="InterPro" id="IPR027443">
    <property type="entry name" value="IPNS-like_sf"/>
</dbReference>
<protein>
    <recommendedName>
        <fullName evidence="6">Fe2OG dioxygenase domain-containing protein</fullName>
    </recommendedName>
</protein>
<evidence type="ECO:0000313" key="8">
    <source>
        <dbReference type="Proteomes" id="UP000796880"/>
    </source>
</evidence>
<dbReference type="GO" id="GO:0031418">
    <property type="term" value="F:L-ascorbic acid binding"/>
    <property type="evidence" value="ECO:0007669"/>
    <property type="project" value="UniProtKB-KW"/>
</dbReference>
<proteinExistence type="inferred from homology"/>
<name>A0A8K0MHK6_9ROSA</name>
<dbReference type="InterPro" id="IPR005123">
    <property type="entry name" value="Oxoglu/Fe-dep_dioxygenase_dom"/>
</dbReference>
<keyword evidence="5" id="KW-0560">Oxidoreductase</keyword>
<dbReference type="Pfam" id="PF03171">
    <property type="entry name" value="2OG-FeII_Oxy"/>
    <property type="match status" value="1"/>
</dbReference>
<feature type="domain" description="Fe2OG dioxygenase" evidence="6">
    <location>
        <begin position="141"/>
        <end position="240"/>
    </location>
</feature>
<accession>A0A8K0MHK6</accession>
<comment type="similarity">
    <text evidence="1 5">Belongs to the iron/ascorbate-dependent oxidoreductase family.</text>
</comment>
<dbReference type="SUPFAM" id="SSF51197">
    <property type="entry name" value="Clavaminate synthase-like"/>
    <property type="match status" value="1"/>
</dbReference>
<evidence type="ECO:0000313" key="7">
    <source>
        <dbReference type="EMBL" id="KAF3445958.1"/>
    </source>
</evidence>
<keyword evidence="8" id="KW-1185">Reference proteome</keyword>
<evidence type="ECO:0000256" key="4">
    <source>
        <dbReference type="ARBA" id="ARBA00023004"/>
    </source>
</evidence>
<dbReference type="EMBL" id="VOIH02000005">
    <property type="protein sequence ID" value="KAF3445958.1"/>
    <property type="molecule type" value="Genomic_DNA"/>
</dbReference>
<evidence type="ECO:0000256" key="3">
    <source>
        <dbReference type="ARBA" id="ARBA00022896"/>
    </source>
</evidence>
<keyword evidence="3" id="KW-0847">Vitamin C</keyword>
<evidence type="ECO:0000256" key="1">
    <source>
        <dbReference type="ARBA" id="ARBA00008056"/>
    </source>
</evidence>
<organism evidence="7 8">
    <name type="scientific">Rhamnella rubrinervis</name>
    <dbReference type="NCBI Taxonomy" id="2594499"/>
    <lineage>
        <taxon>Eukaryota</taxon>
        <taxon>Viridiplantae</taxon>
        <taxon>Streptophyta</taxon>
        <taxon>Embryophyta</taxon>
        <taxon>Tracheophyta</taxon>
        <taxon>Spermatophyta</taxon>
        <taxon>Magnoliopsida</taxon>
        <taxon>eudicotyledons</taxon>
        <taxon>Gunneridae</taxon>
        <taxon>Pentapetalae</taxon>
        <taxon>rosids</taxon>
        <taxon>fabids</taxon>
        <taxon>Rosales</taxon>
        <taxon>Rhamnaceae</taxon>
        <taxon>rhamnoid group</taxon>
        <taxon>Rhamneae</taxon>
        <taxon>Rhamnella</taxon>
    </lineage>
</organism>
<evidence type="ECO:0000256" key="2">
    <source>
        <dbReference type="ARBA" id="ARBA00022723"/>
    </source>
</evidence>